<dbReference type="InterPro" id="IPR039424">
    <property type="entry name" value="SBP_5"/>
</dbReference>
<evidence type="ECO:0000313" key="7">
    <source>
        <dbReference type="EMBL" id="CCF82293.1"/>
    </source>
</evidence>
<dbReference type="Proteomes" id="UP000004221">
    <property type="component" value="Unassembled WGS sequence"/>
</dbReference>
<accession>I4EC81</accession>
<dbReference type="SUPFAM" id="SSF53850">
    <property type="entry name" value="Periplasmic binding protein-like II"/>
    <property type="match status" value="1"/>
</dbReference>
<name>I4EC81_9BACT</name>
<dbReference type="PANTHER" id="PTHR30290">
    <property type="entry name" value="PERIPLASMIC BINDING COMPONENT OF ABC TRANSPORTER"/>
    <property type="match status" value="1"/>
</dbReference>
<dbReference type="Pfam" id="PF00496">
    <property type="entry name" value="SBP_bac_5"/>
    <property type="match status" value="1"/>
</dbReference>
<evidence type="ECO:0000256" key="4">
    <source>
        <dbReference type="SAM" id="MobiDB-lite"/>
    </source>
</evidence>
<dbReference type="Gene3D" id="3.90.76.10">
    <property type="entry name" value="Dipeptide-binding Protein, Domain 1"/>
    <property type="match status" value="1"/>
</dbReference>
<evidence type="ECO:0000256" key="5">
    <source>
        <dbReference type="SAM" id="SignalP"/>
    </source>
</evidence>
<dbReference type="GO" id="GO:0015833">
    <property type="term" value="P:peptide transport"/>
    <property type="evidence" value="ECO:0007669"/>
    <property type="project" value="TreeGrafter"/>
</dbReference>
<sequence length="559" mass="62207">MSGPAYTLFRRLVPLLCLVLVISGCSVTGGSQTTQGDASPKPGGSPAAGQQPVPGSRITEGGLIEPRTLNPIFVADPVSEEISHLVFNGLVFVDPKSGEPQPDLAQSWEVSDDRLTYTFHLRDSVLWHDGQPFAANDVVFTYQLMMNNRVRSPRFSRLVERVHGVGAPDRSTVTFTLIHPDATFLTDLATFGIVPEHLLSTILPEELVTDPFGISSAVGTGPFTLQQWVRGDRILFQRNSKYFKDPAKVEGYVYRVLPSTKELLSGLKDESIDWAAIDPAGADEAKKVSGIRVESLPGYEMSYVSLQLDPAKTRLFQDVRIRKALMLALDRKQGVTDIWHGQATVADGTQPPSSFAHAPSKTVYQQNLEQAKSLLDEAGWKAEADGIRMKDGQALRFTLTTNSDDPERKETAEWLIKSWSAIGVYVDRDFQKWSTIREETIRTRDFDALLLGYRWGIDPDQTAVWSSDSFFDAFNLNHYSNDQVDQLLDKAVASGDTEERKQLYAQAQDTVMEELPSLPLFFPNETVAVSKKLTNAQVTAIFMRNRANIEQWNPPPVKK</sequence>
<evidence type="ECO:0000313" key="8">
    <source>
        <dbReference type="Proteomes" id="UP000004221"/>
    </source>
</evidence>
<gene>
    <name evidence="7" type="ORF">NITHO_100009</name>
</gene>
<dbReference type="GO" id="GO:0030288">
    <property type="term" value="C:outer membrane-bounded periplasmic space"/>
    <property type="evidence" value="ECO:0007669"/>
    <property type="project" value="UniProtKB-ARBA"/>
</dbReference>
<dbReference type="RefSeq" id="WP_008474399.1">
    <property type="nucleotide sequence ID" value="NZ_CAGS01000002.1"/>
</dbReference>
<keyword evidence="2" id="KW-0813">Transport</keyword>
<dbReference type="GO" id="GO:0043190">
    <property type="term" value="C:ATP-binding cassette (ABC) transporter complex"/>
    <property type="evidence" value="ECO:0007669"/>
    <property type="project" value="InterPro"/>
</dbReference>
<feature type="chain" id="PRO_5003688782" evidence="5">
    <location>
        <begin position="29"/>
        <end position="559"/>
    </location>
</feature>
<evidence type="ECO:0000256" key="2">
    <source>
        <dbReference type="ARBA" id="ARBA00022448"/>
    </source>
</evidence>
<feature type="domain" description="Solute-binding protein family 5" evidence="6">
    <location>
        <begin position="99"/>
        <end position="466"/>
    </location>
</feature>
<evidence type="ECO:0000256" key="3">
    <source>
        <dbReference type="ARBA" id="ARBA00022729"/>
    </source>
</evidence>
<dbReference type="EMBL" id="CAGS01000002">
    <property type="protein sequence ID" value="CCF82293.1"/>
    <property type="molecule type" value="Genomic_DNA"/>
</dbReference>
<dbReference type="GO" id="GO:1904680">
    <property type="term" value="F:peptide transmembrane transporter activity"/>
    <property type="evidence" value="ECO:0007669"/>
    <property type="project" value="TreeGrafter"/>
</dbReference>
<protein>
    <submittedName>
        <fullName evidence="7">Extracellular solute-binding protein family 5</fullName>
    </submittedName>
</protein>
<dbReference type="AlphaFoldDB" id="I4EC81"/>
<proteinExistence type="inferred from homology"/>
<keyword evidence="8" id="KW-1185">Reference proteome</keyword>
<dbReference type="OrthoDB" id="9796817at2"/>
<evidence type="ECO:0000256" key="1">
    <source>
        <dbReference type="ARBA" id="ARBA00005695"/>
    </source>
</evidence>
<keyword evidence="3 5" id="KW-0732">Signal</keyword>
<dbReference type="Gene3D" id="3.10.105.10">
    <property type="entry name" value="Dipeptide-binding Protein, Domain 3"/>
    <property type="match status" value="1"/>
</dbReference>
<feature type="signal peptide" evidence="5">
    <location>
        <begin position="1"/>
        <end position="28"/>
    </location>
</feature>
<dbReference type="InterPro" id="IPR030678">
    <property type="entry name" value="Peptide/Ni-bd"/>
</dbReference>
<dbReference type="PANTHER" id="PTHR30290:SF9">
    <property type="entry name" value="OLIGOPEPTIDE-BINDING PROTEIN APPA"/>
    <property type="match status" value="1"/>
</dbReference>
<comment type="caution">
    <text evidence="7">The sequence shown here is derived from an EMBL/GenBank/DDBJ whole genome shotgun (WGS) entry which is preliminary data.</text>
</comment>
<dbReference type="PIRSF" id="PIRSF002741">
    <property type="entry name" value="MppA"/>
    <property type="match status" value="1"/>
</dbReference>
<dbReference type="Gene3D" id="3.40.190.10">
    <property type="entry name" value="Periplasmic binding protein-like II"/>
    <property type="match status" value="1"/>
</dbReference>
<reference evidence="7 8" key="1">
    <citation type="journal article" date="2012" name="ISME J.">
        <title>Nitrification expanded: discovery, physiology and genomics of a nitrite-oxidizing bacterium from the phylum Chloroflexi.</title>
        <authorList>
            <person name="Sorokin D.Y."/>
            <person name="Lucker S."/>
            <person name="Vejmelkova D."/>
            <person name="Kostrikina N.A."/>
            <person name="Kleerebezem R."/>
            <person name="Rijpstra W.I."/>
            <person name="Damste J.S."/>
            <person name="Le Paslier D."/>
            <person name="Muyzer G."/>
            <person name="Wagner M."/>
            <person name="van Loosdrecht M.C."/>
            <person name="Daims H."/>
        </authorList>
    </citation>
    <scope>NUCLEOTIDE SEQUENCE [LARGE SCALE GENOMIC DNA]</scope>
    <source>
        <strain evidence="8">none</strain>
    </source>
</reference>
<organism evidence="7 8">
    <name type="scientific">Nitrolancea hollandica Lb</name>
    <dbReference type="NCBI Taxonomy" id="1129897"/>
    <lineage>
        <taxon>Bacteria</taxon>
        <taxon>Pseudomonadati</taxon>
        <taxon>Thermomicrobiota</taxon>
        <taxon>Thermomicrobia</taxon>
        <taxon>Sphaerobacterales</taxon>
        <taxon>Sphaerobacterineae</taxon>
        <taxon>Sphaerobacteraceae</taxon>
        <taxon>Nitrolancea</taxon>
    </lineage>
</organism>
<evidence type="ECO:0000259" key="6">
    <source>
        <dbReference type="Pfam" id="PF00496"/>
    </source>
</evidence>
<comment type="similarity">
    <text evidence="1">Belongs to the bacterial solute-binding protein 5 family.</text>
</comment>
<feature type="region of interest" description="Disordered" evidence="4">
    <location>
        <begin position="30"/>
        <end position="61"/>
    </location>
</feature>
<dbReference type="InterPro" id="IPR000914">
    <property type="entry name" value="SBP_5_dom"/>
</dbReference>